<evidence type="ECO:0000313" key="17">
    <source>
        <dbReference type="Proteomes" id="UP001187531"/>
    </source>
</evidence>
<comment type="subcellular location">
    <subcellularLocation>
        <location evidence="2 15">Golgi apparatus membrane</location>
        <topology evidence="2 15">Single-pass type II membrane protein</topology>
    </subcellularLocation>
</comment>
<evidence type="ECO:0000256" key="4">
    <source>
        <dbReference type="ARBA" id="ARBA00005093"/>
    </source>
</evidence>
<evidence type="ECO:0000256" key="8">
    <source>
        <dbReference type="ARBA" id="ARBA00022692"/>
    </source>
</evidence>
<evidence type="ECO:0000256" key="3">
    <source>
        <dbReference type="ARBA" id="ARBA00004840"/>
    </source>
</evidence>
<dbReference type="AlphaFoldDB" id="A0AA88KXL3"/>
<evidence type="ECO:0000256" key="2">
    <source>
        <dbReference type="ARBA" id="ARBA00004323"/>
    </source>
</evidence>
<gene>
    <name evidence="16" type="ORF">QYM36_016107</name>
</gene>
<evidence type="ECO:0000256" key="14">
    <source>
        <dbReference type="ARBA" id="ARBA00023211"/>
    </source>
</evidence>
<dbReference type="Pfam" id="PF01762">
    <property type="entry name" value="Galactosyl_T"/>
    <property type="match status" value="1"/>
</dbReference>
<proteinExistence type="inferred from homology"/>
<comment type="cofactor">
    <cofactor evidence="1">
        <name>Mn(2+)</name>
        <dbReference type="ChEBI" id="CHEBI:29035"/>
    </cofactor>
</comment>
<dbReference type="GO" id="GO:0006024">
    <property type="term" value="P:glycosaminoglycan biosynthetic process"/>
    <property type="evidence" value="ECO:0007669"/>
    <property type="project" value="UniProtKB-ARBA"/>
</dbReference>
<evidence type="ECO:0000256" key="9">
    <source>
        <dbReference type="ARBA" id="ARBA00022968"/>
    </source>
</evidence>
<comment type="pathway">
    <text evidence="3">Glycan metabolism; chondroitin sulfate biosynthesis.</text>
</comment>
<keyword evidence="8 15" id="KW-0812">Transmembrane</keyword>
<comment type="caution">
    <text evidence="16">The sequence shown here is derived from an EMBL/GenBank/DDBJ whole genome shotgun (WGS) entry which is preliminary data.</text>
</comment>
<evidence type="ECO:0000256" key="7">
    <source>
        <dbReference type="ARBA" id="ARBA00022679"/>
    </source>
</evidence>
<evidence type="ECO:0000256" key="11">
    <source>
        <dbReference type="ARBA" id="ARBA00023034"/>
    </source>
</evidence>
<keyword evidence="7" id="KW-0808">Transferase</keyword>
<dbReference type="PANTHER" id="PTHR11214:SF3">
    <property type="entry name" value="BETA-1,3-GALACTOSYLTRANSFERASE 6"/>
    <property type="match status" value="1"/>
</dbReference>
<evidence type="ECO:0000256" key="15">
    <source>
        <dbReference type="RuleBase" id="RU363063"/>
    </source>
</evidence>
<protein>
    <recommendedName>
        <fullName evidence="15">Hexosyltransferase</fullName>
        <ecNumber evidence="15">2.4.1.-</ecNumber>
    </recommendedName>
</protein>
<name>A0AA88KXL3_ARTSF</name>
<dbReference type="Gene3D" id="3.90.550.50">
    <property type="match status" value="1"/>
</dbReference>
<keyword evidence="11 15" id="KW-0333">Golgi apparatus</keyword>
<dbReference type="GO" id="GO:0000139">
    <property type="term" value="C:Golgi membrane"/>
    <property type="evidence" value="ECO:0007669"/>
    <property type="project" value="UniProtKB-SubCell"/>
</dbReference>
<evidence type="ECO:0000256" key="1">
    <source>
        <dbReference type="ARBA" id="ARBA00001936"/>
    </source>
</evidence>
<reference evidence="16" key="1">
    <citation type="submission" date="2023-07" db="EMBL/GenBank/DDBJ databases">
        <title>Chromosome-level genome assembly of Artemia franciscana.</title>
        <authorList>
            <person name="Jo E."/>
        </authorList>
    </citation>
    <scope>NUCLEOTIDE SEQUENCE</scope>
    <source>
        <tissue evidence="16">Whole body</tissue>
    </source>
</reference>
<dbReference type="GO" id="GO:0047220">
    <property type="term" value="F:galactosylxylosylprotein 3-beta-galactosyltransferase activity"/>
    <property type="evidence" value="ECO:0007669"/>
    <property type="project" value="UniProtKB-ARBA"/>
</dbReference>
<keyword evidence="13" id="KW-0325">Glycoprotein</keyword>
<keyword evidence="14" id="KW-0464">Manganese</keyword>
<sequence length="299" mass="34765">MLYKWRIWMISICFVFATSTFICLTLMPNTIEMEGRNNEKQIFLAILVISRAENFHHRQTIRETWGRNLNENISLYFVVSAGPGIDDEKRKHNDLLVLGNIEDTYELLTSKTLGAFSSILENTSFEYLLKCDDDSYVFIDKLINLLAKQPSKKLYLGYFKGNAHVQRKGAWKEKDWNLCDRYLPYAQGGGYLLSKDLVEYIVKNSDLLKKYKSEDVSVGAWLAPLDINKVHDIRFNTEWRSRGCSNSDVITHKQSPTMMLKMFQNLNAIGYPCSTEIKERQAYEYNWTVLPSHCCNNFI</sequence>
<evidence type="ECO:0000313" key="16">
    <source>
        <dbReference type="EMBL" id="KAK2705974.1"/>
    </source>
</evidence>
<dbReference type="EC" id="2.4.1.-" evidence="15"/>
<evidence type="ECO:0000256" key="13">
    <source>
        <dbReference type="ARBA" id="ARBA00023180"/>
    </source>
</evidence>
<accession>A0AA88KXL3</accession>
<dbReference type="PANTHER" id="PTHR11214">
    <property type="entry name" value="BETA-1,3-N-ACETYLGLUCOSAMINYLTRANSFERASE"/>
    <property type="match status" value="1"/>
</dbReference>
<dbReference type="Proteomes" id="UP001187531">
    <property type="component" value="Unassembled WGS sequence"/>
</dbReference>
<dbReference type="FunFam" id="3.90.550.50:FF:000018">
    <property type="entry name" value="Hexosyltransferase"/>
    <property type="match status" value="1"/>
</dbReference>
<keyword evidence="9 15" id="KW-0735">Signal-anchor</keyword>
<dbReference type="EMBL" id="JAVRJZ010000020">
    <property type="protein sequence ID" value="KAK2705974.1"/>
    <property type="molecule type" value="Genomic_DNA"/>
</dbReference>
<keyword evidence="17" id="KW-1185">Reference proteome</keyword>
<keyword evidence="12 15" id="KW-0472">Membrane</keyword>
<evidence type="ECO:0000256" key="12">
    <source>
        <dbReference type="ARBA" id="ARBA00023136"/>
    </source>
</evidence>
<keyword evidence="6 15" id="KW-0328">Glycosyltransferase</keyword>
<evidence type="ECO:0000256" key="10">
    <source>
        <dbReference type="ARBA" id="ARBA00022989"/>
    </source>
</evidence>
<comment type="pathway">
    <text evidence="4">Glycan metabolism; heparan sulfate biosynthesis.</text>
</comment>
<comment type="similarity">
    <text evidence="5 15">Belongs to the glycosyltransferase 31 family.</text>
</comment>
<dbReference type="GO" id="GO:0006493">
    <property type="term" value="P:protein O-linked glycosylation"/>
    <property type="evidence" value="ECO:0007669"/>
    <property type="project" value="TreeGrafter"/>
</dbReference>
<dbReference type="InterPro" id="IPR002659">
    <property type="entry name" value="Glyco_trans_31"/>
</dbReference>
<evidence type="ECO:0000256" key="6">
    <source>
        <dbReference type="ARBA" id="ARBA00022676"/>
    </source>
</evidence>
<keyword evidence="10 15" id="KW-1133">Transmembrane helix</keyword>
<feature type="transmembrane region" description="Helical" evidence="15">
    <location>
        <begin position="7"/>
        <end position="27"/>
    </location>
</feature>
<evidence type="ECO:0000256" key="5">
    <source>
        <dbReference type="ARBA" id="ARBA00008661"/>
    </source>
</evidence>
<organism evidence="16 17">
    <name type="scientific">Artemia franciscana</name>
    <name type="common">Brine shrimp</name>
    <name type="synonym">Artemia sanfranciscana</name>
    <dbReference type="NCBI Taxonomy" id="6661"/>
    <lineage>
        <taxon>Eukaryota</taxon>
        <taxon>Metazoa</taxon>
        <taxon>Ecdysozoa</taxon>
        <taxon>Arthropoda</taxon>
        <taxon>Crustacea</taxon>
        <taxon>Branchiopoda</taxon>
        <taxon>Anostraca</taxon>
        <taxon>Artemiidae</taxon>
        <taxon>Artemia</taxon>
    </lineage>
</organism>